<evidence type="ECO:0000313" key="18">
    <source>
        <dbReference type="EMBL" id="QNM09436.1"/>
    </source>
</evidence>
<dbReference type="PANTHER" id="PTHR34848:SF1">
    <property type="entry name" value="BIFUNCTIONAL ADENOSYLCOBALAMIN BIOSYNTHESIS PROTEIN COBU"/>
    <property type="match status" value="1"/>
</dbReference>
<name>A0A7G9GF54_9FIRM</name>
<evidence type="ECO:0000256" key="4">
    <source>
        <dbReference type="ARBA" id="ARBA00003889"/>
    </source>
</evidence>
<dbReference type="GO" id="GO:0043752">
    <property type="term" value="F:adenosylcobinamide kinase activity"/>
    <property type="evidence" value="ECO:0007669"/>
    <property type="project" value="UniProtKB-EC"/>
</dbReference>
<dbReference type="GO" id="GO:0005524">
    <property type="term" value="F:ATP binding"/>
    <property type="evidence" value="ECO:0007669"/>
    <property type="project" value="UniProtKB-KW"/>
</dbReference>
<evidence type="ECO:0000256" key="11">
    <source>
        <dbReference type="ARBA" id="ARBA00022679"/>
    </source>
</evidence>
<dbReference type="EC" id="2.7.7.62" evidence="9"/>
<comment type="pathway">
    <text evidence="5">Cofactor biosynthesis; adenosylcobalamin biosynthesis; adenosylcobalamin from cob(II)yrinate a,c-diamide: step 6/7.</text>
</comment>
<dbReference type="EMBL" id="CP060635">
    <property type="protein sequence ID" value="QNM09436.1"/>
    <property type="molecule type" value="Genomic_DNA"/>
</dbReference>
<dbReference type="Pfam" id="PF02283">
    <property type="entry name" value="CobU"/>
    <property type="match status" value="1"/>
</dbReference>
<protein>
    <recommendedName>
        <fullName evidence="16">Adenosylcobinamide kinase</fullName>
        <ecNumber evidence="8">2.7.1.156</ecNumber>
        <ecNumber evidence="9">2.7.7.62</ecNumber>
    </recommendedName>
    <alternativeName>
        <fullName evidence="17">Adenosylcobinamide-phosphate guanylyltransferase</fullName>
    </alternativeName>
</protein>
<evidence type="ECO:0000256" key="6">
    <source>
        <dbReference type="ARBA" id="ARBA00005159"/>
    </source>
</evidence>
<evidence type="ECO:0000256" key="13">
    <source>
        <dbReference type="ARBA" id="ARBA00022777"/>
    </source>
</evidence>
<evidence type="ECO:0000256" key="17">
    <source>
        <dbReference type="ARBA" id="ARBA00030571"/>
    </source>
</evidence>
<keyword evidence="19" id="KW-1185">Reference proteome</keyword>
<keyword evidence="12" id="KW-0547">Nucleotide-binding</keyword>
<comment type="catalytic activity">
    <reaction evidence="2">
        <text>adenosylcob(III)inamide phosphate + GTP + H(+) = adenosylcob(III)inamide-GDP + diphosphate</text>
        <dbReference type="Rhea" id="RHEA:22712"/>
        <dbReference type="ChEBI" id="CHEBI:15378"/>
        <dbReference type="ChEBI" id="CHEBI:33019"/>
        <dbReference type="ChEBI" id="CHEBI:37565"/>
        <dbReference type="ChEBI" id="CHEBI:58502"/>
        <dbReference type="ChEBI" id="CHEBI:60487"/>
        <dbReference type="EC" id="2.7.7.62"/>
    </reaction>
</comment>
<evidence type="ECO:0000256" key="2">
    <source>
        <dbReference type="ARBA" id="ARBA00000711"/>
    </source>
</evidence>
<dbReference type="PANTHER" id="PTHR34848">
    <property type="match status" value="1"/>
</dbReference>
<dbReference type="EC" id="2.7.1.156" evidence="8"/>
<evidence type="ECO:0000256" key="10">
    <source>
        <dbReference type="ARBA" id="ARBA00022573"/>
    </source>
</evidence>
<evidence type="ECO:0000256" key="5">
    <source>
        <dbReference type="ARBA" id="ARBA00004692"/>
    </source>
</evidence>
<evidence type="ECO:0000256" key="3">
    <source>
        <dbReference type="ARBA" id="ARBA00001522"/>
    </source>
</evidence>
<reference evidence="18 19" key="1">
    <citation type="submission" date="2020-08" db="EMBL/GenBank/DDBJ databases">
        <authorList>
            <person name="Liu C."/>
            <person name="Sun Q."/>
        </authorList>
    </citation>
    <scope>NUCLEOTIDE SEQUENCE [LARGE SCALE GENOMIC DNA]</scope>
    <source>
        <strain evidence="18 19">NSJ-29</strain>
    </source>
</reference>
<gene>
    <name evidence="18" type="ORF">H9Q79_03880</name>
</gene>
<dbReference type="UniPathway" id="UPA00148">
    <property type="reaction ID" value="UER00236"/>
</dbReference>
<evidence type="ECO:0000313" key="19">
    <source>
        <dbReference type="Proteomes" id="UP000515860"/>
    </source>
</evidence>
<evidence type="ECO:0000256" key="15">
    <source>
        <dbReference type="ARBA" id="ARBA00023134"/>
    </source>
</evidence>
<dbReference type="RefSeq" id="WP_249329222.1">
    <property type="nucleotide sequence ID" value="NZ_CP060635.1"/>
</dbReference>
<keyword evidence="18" id="KW-0548">Nucleotidyltransferase</keyword>
<accession>A0A7G9GF54</accession>
<comment type="similarity">
    <text evidence="7">Belongs to the CobU/CobP family.</text>
</comment>
<comment type="catalytic activity">
    <reaction evidence="3">
        <text>adenosylcob(III)inamide + GTP = adenosylcob(III)inamide phosphate + GDP + H(+)</text>
        <dbReference type="Rhea" id="RHEA:15765"/>
        <dbReference type="ChEBI" id="CHEBI:2480"/>
        <dbReference type="ChEBI" id="CHEBI:15378"/>
        <dbReference type="ChEBI" id="CHEBI:37565"/>
        <dbReference type="ChEBI" id="CHEBI:58189"/>
        <dbReference type="ChEBI" id="CHEBI:58502"/>
        <dbReference type="EC" id="2.7.1.156"/>
    </reaction>
</comment>
<dbReference type="InterPro" id="IPR003203">
    <property type="entry name" value="CobU/CobP"/>
</dbReference>
<dbReference type="AlphaFoldDB" id="A0A7G9GF54"/>
<evidence type="ECO:0000256" key="1">
    <source>
        <dbReference type="ARBA" id="ARBA00000312"/>
    </source>
</evidence>
<dbReference type="GO" id="GO:0009236">
    <property type="term" value="P:cobalamin biosynthetic process"/>
    <property type="evidence" value="ECO:0007669"/>
    <property type="project" value="UniProtKB-UniPathway"/>
</dbReference>
<organism evidence="18 19">
    <name type="scientific">Wansuia hejianensis</name>
    <dbReference type="NCBI Taxonomy" id="2763667"/>
    <lineage>
        <taxon>Bacteria</taxon>
        <taxon>Bacillati</taxon>
        <taxon>Bacillota</taxon>
        <taxon>Clostridia</taxon>
        <taxon>Lachnospirales</taxon>
        <taxon>Lachnospiraceae</taxon>
        <taxon>Wansuia</taxon>
    </lineage>
</organism>
<dbReference type="KEGG" id="whj:H9Q79_03880"/>
<keyword evidence="15" id="KW-0342">GTP-binding</keyword>
<dbReference type="GO" id="GO:0008820">
    <property type="term" value="F:cobinamide phosphate guanylyltransferase activity"/>
    <property type="evidence" value="ECO:0007669"/>
    <property type="project" value="UniProtKB-EC"/>
</dbReference>
<comment type="catalytic activity">
    <reaction evidence="1">
        <text>adenosylcob(III)inamide + ATP = adenosylcob(III)inamide phosphate + ADP + H(+)</text>
        <dbReference type="Rhea" id="RHEA:15769"/>
        <dbReference type="ChEBI" id="CHEBI:2480"/>
        <dbReference type="ChEBI" id="CHEBI:15378"/>
        <dbReference type="ChEBI" id="CHEBI:30616"/>
        <dbReference type="ChEBI" id="CHEBI:58502"/>
        <dbReference type="ChEBI" id="CHEBI:456216"/>
        <dbReference type="EC" id="2.7.1.156"/>
    </reaction>
</comment>
<evidence type="ECO:0000256" key="9">
    <source>
        <dbReference type="ARBA" id="ARBA00012523"/>
    </source>
</evidence>
<keyword evidence="14" id="KW-0067">ATP-binding</keyword>
<dbReference type="SUPFAM" id="SSF52540">
    <property type="entry name" value="P-loop containing nucleoside triphosphate hydrolases"/>
    <property type="match status" value="1"/>
</dbReference>
<evidence type="ECO:0000256" key="16">
    <source>
        <dbReference type="ARBA" id="ARBA00029570"/>
    </source>
</evidence>
<keyword evidence="11 18" id="KW-0808">Transferase</keyword>
<evidence type="ECO:0000256" key="12">
    <source>
        <dbReference type="ARBA" id="ARBA00022741"/>
    </source>
</evidence>
<dbReference type="Gene3D" id="3.40.50.300">
    <property type="entry name" value="P-loop containing nucleotide triphosphate hydrolases"/>
    <property type="match status" value="1"/>
</dbReference>
<comment type="pathway">
    <text evidence="6">Cofactor biosynthesis; adenosylcobalamin biosynthesis; adenosylcobalamin from cob(II)yrinate a,c-diamide: step 5/7.</text>
</comment>
<comment type="function">
    <text evidence="4">Catalyzes ATP-dependent phosphorylation of adenosylcobinamide and addition of GMP to adenosylcobinamide phosphate.</text>
</comment>
<evidence type="ECO:0000256" key="14">
    <source>
        <dbReference type="ARBA" id="ARBA00022840"/>
    </source>
</evidence>
<keyword evidence="13 18" id="KW-0418">Kinase</keyword>
<dbReference type="Proteomes" id="UP000515860">
    <property type="component" value="Chromosome"/>
</dbReference>
<sequence>MKLVIGGAFQGKYYYARKTFNIQDGWVDGNTCSWDEIFECRGLLHFHDYVRRRMQAGKEVDGLAGELLEKNPDICILTNEVGYGVVPMEAFDRKYRETMGRLCEKLAAQSGEVHRVICGIGTVIKHA</sequence>
<dbReference type="InterPro" id="IPR027417">
    <property type="entry name" value="P-loop_NTPase"/>
</dbReference>
<evidence type="ECO:0000256" key="7">
    <source>
        <dbReference type="ARBA" id="ARBA00007490"/>
    </source>
</evidence>
<keyword evidence="10" id="KW-0169">Cobalamin biosynthesis</keyword>
<dbReference type="GO" id="GO:0005525">
    <property type="term" value="F:GTP binding"/>
    <property type="evidence" value="ECO:0007669"/>
    <property type="project" value="UniProtKB-KW"/>
</dbReference>
<proteinExistence type="inferred from homology"/>
<evidence type="ECO:0000256" key="8">
    <source>
        <dbReference type="ARBA" id="ARBA00012016"/>
    </source>
</evidence>